<dbReference type="PANTHER" id="PTHR35526">
    <property type="entry name" value="ANTI-SIGMA-F FACTOR RSBW-RELATED"/>
    <property type="match status" value="1"/>
</dbReference>
<evidence type="ECO:0000313" key="7">
    <source>
        <dbReference type="Proteomes" id="UP001500220"/>
    </source>
</evidence>
<reference evidence="5 6" key="1">
    <citation type="journal article" date="2014" name="Int. J. Syst. Evol. Microbiol.">
        <title>Complete genome sequence of Corynebacterium casei LMG S-19264T (=DSM 44701T), isolated from a smear-ripened cheese.</title>
        <authorList>
            <consortium name="US DOE Joint Genome Institute (JGI-PGF)"/>
            <person name="Walter F."/>
            <person name="Albersmeier A."/>
            <person name="Kalinowski J."/>
            <person name="Ruckert C."/>
        </authorList>
    </citation>
    <scope>NUCLEOTIDE SEQUENCE [LARGE SCALE GENOMIC DNA]</scope>
    <source>
        <strain evidence="5 6">CGMCC 4.7206</strain>
    </source>
</reference>
<feature type="domain" description="Histidine kinase/HSP90-like ATPase" evidence="3">
    <location>
        <begin position="28"/>
        <end position="142"/>
    </location>
</feature>
<comment type="caution">
    <text evidence="5">The sequence shown here is derived from an EMBL/GenBank/DDBJ whole genome shotgun (WGS) entry which is preliminary data.</text>
</comment>
<evidence type="ECO:0000256" key="2">
    <source>
        <dbReference type="SAM" id="MobiDB-lite"/>
    </source>
</evidence>
<dbReference type="InterPro" id="IPR003594">
    <property type="entry name" value="HATPase_dom"/>
</dbReference>
<dbReference type="Gene3D" id="3.30.565.10">
    <property type="entry name" value="Histidine kinase-like ATPase, C-terminal domain"/>
    <property type="match status" value="1"/>
</dbReference>
<keyword evidence="7" id="KW-1185">Reference proteome</keyword>
<dbReference type="InterPro" id="IPR050267">
    <property type="entry name" value="Anti-sigma-factor_SerPK"/>
</dbReference>
<dbReference type="Pfam" id="PF13581">
    <property type="entry name" value="HATPase_c_2"/>
    <property type="match status" value="1"/>
</dbReference>
<dbReference type="Proteomes" id="UP001500220">
    <property type="component" value="Unassembled WGS sequence"/>
</dbReference>
<name>A0A917JW80_9PSEU</name>
<gene>
    <name evidence="4" type="ORF">GCM10009545_37080</name>
    <name evidence="5" type="ORF">GCM10011581_28000</name>
</gene>
<dbReference type="CDD" id="cd16936">
    <property type="entry name" value="HATPase_RsbW-like"/>
    <property type="match status" value="1"/>
</dbReference>
<evidence type="ECO:0000256" key="1">
    <source>
        <dbReference type="ARBA" id="ARBA00022527"/>
    </source>
</evidence>
<keyword evidence="1" id="KW-0418">Kinase</keyword>
<reference evidence="4 7" key="2">
    <citation type="journal article" date="2019" name="Int. J. Syst. Evol. Microbiol.">
        <title>The Global Catalogue of Microorganisms (GCM) 10K type strain sequencing project: providing services to taxonomists for standard genome sequencing and annotation.</title>
        <authorList>
            <consortium name="The Broad Institute Genomics Platform"/>
            <consortium name="The Broad Institute Genome Sequencing Center for Infectious Disease"/>
            <person name="Wu L."/>
            <person name="Ma J."/>
        </authorList>
    </citation>
    <scope>NUCLEOTIDE SEQUENCE [LARGE SCALE GENOMIC DNA]</scope>
    <source>
        <strain evidence="4 7">JCM 10664</strain>
    </source>
</reference>
<evidence type="ECO:0000259" key="3">
    <source>
        <dbReference type="Pfam" id="PF13581"/>
    </source>
</evidence>
<dbReference type="AlphaFoldDB" id="A0A917JW80"/>
<keyword evidence="1" id="KW-0723">Serine/threonine-protein kinase</keyword>
<keyword evidence="4" id="KW-0067">ATP-binding</keyword>
<dbReference type="PANTHER" id="PTHR35526:SF3">
    <property type="entry name" value="ANTI-SIGMA-F FACTOR RSBW"/>
    <property type="match status" value="1"/>
</dbReference>
<feature type="region of interest" description="Disordered" evidence="2">
    <location>
        <begin position="1"/>
        <end position="27"/>
    </location>
</feature>
<proteinExistence type="predicted"/>
<organism evidence="5 6">
    <name type="scientific">Saccharopolyspora thermophila</name>
    <dbReference type="NCBI Taxonomy" id="89367"/>
    <lineage>
        <taxon>Bacteria</taxon>
        <taxon>Bacillati</taxon>
        <taxon>Actinomycetota</taxon>
        <taxon>Actinomycetes</taxon>
        <taxon>Pseudonocardiales</taxon>
        <taxon>Pseudonocardiaceae</taxon>
        <taxon>Saccharopolyspora</taxon>
    </lineage>
</organism>
<evidence type="ECO:0000313" key="4">
    <source>
        <dbReference type="EMBL" id="GAA0531142.1"/>
    </source>
</evidence>
<reference evidence="5" key="3">
    <citation type="submission" date="2020-09" db="EMBL/GenBank/DDBJ databases">
        <authorList>
            <person name="Sun Q."/>
            <person name="Zhou Y."/>
        </authorList>
    </citation>
    <scope>NUCLEOTIDE SEQUENCE</scope>
    <source>
        <strain evidence="5">CGMCC 4.7206</strain>
    </source>
</reference>
<accession>A0A917JW80</accession>
<dbReference type="InterPro" id="IPR036890">
    <property type="entry name" value="HATPase_C_sf"/>
</dbReference>
<dbReference type="GO" id="GO:0005524">
    <property type="term" value="F:ATP binding"/>
    <property type="evidence" value="ECO:0007669"/>
    <property type="project" value="UniProtKB-KW"/>
</dbReference>
<dbReference type="EMBL" id="BAAAHC010000013">
    <property type="protein sequence ID" value="GAA0531142.1"/>
    <property type="molecule type" value="Genomic_DNA"/>
</dbReference>
<dbReference type="SUPFAM" id="SSF55874">
    <property type="entry name" value="ATPase domain of HSP90 chaperone/DNA topoisomerase II/histidine kinase"/>
    <property type="match status" value="1"/>
</dbReference>
<dbReference type="GO" id="GO:0004674">
    <property type="term" value="F:protein serine/threonine kinase activity"/>
    <property type="evidence" value="ECO:0007669"/>
    <property type="project" value="UniProtKB-KW"/>
</dbReference>
<dbReference type="EMBL" id="BMMT01000009">
    <property type="protein sequence ID" value="GGI89355.1"/>
    <property type="molecule type" value="Genomic_DNA"/>
</dbReference>
<sequence>MAVDESNAGPTAGDGRGVDAQVHHRRAPVRPGDLTALRDELADWGRRAGLTDEVVAALALACYEAMANVVEHAYVDAGAIEVRAERRNDRVRVTVADHGRWLPPDRRDAAVSRGRGIPLIHQLADEAVIIPGETGTVVEMTWQAPRN</sequence>
<reference evidence="4" key="4">
    <citation type="submission" date="2023-12" db="EMBL/GenBank/DDBJ databases">
        <authorList>
            <person name="Sun Q."/>
            <person name="Inoue M."/>
        </authorList>
    </citation>
    <scope>NUCLEOTIDE SEQUENCE</scope>
    <source>
        <strain evidence="4">JCM 10664</strain>
    </source>
</reference>
<keyword evidence="1" id="KW-0808">Transferase</keyword>
<dbReference type="Proteomes" id="UP000597989">
    <property type="component" value="Unassembled WGS sequence"/>
</dbReference>
<keyword evidence="4" id="KW-0547">Nucleotide-binding</keyword>
<protein>
    <submittedName>
        <fullName evidence="4">ATP-binding protein</fullName>
    </submittedName>
    <submittedName>
        <fullName evidence="5">Anti-sigma regulatory factor</fullName>
    </submittedName>
</protein>
<evidence type="ECO:0000313" key="6">
    <source>
        <dbReference type="Proteomes" id="UP000597989"/>
    </source>
</evidence>
<evidence type="ECO:0000313" key="5">
    <source>
        <dbReference type="EMBL" id="GGI89355.1"/>
    </source>
</evidence>
<dbReference type="RefSeq" id="WP_188987803.1">
    <property type="nucleotide sequence ID" value="NZ_BAAAHC010000013.1"/>
</dbReference>